<dbReference type="InParanoid" id="K3YDV1"/>
<accession>K3YDV1</accession>
<reference evidence="2" key="1">
    <citation type="journal article" date="2012" name="Nat. Biotechnol.">
        <title>Reference genome sequence of the model plant Setaria.</title>
        <authorList>
            <person name="Bennetzen J.L."/>
            <person name="Schmutz J."/>
            <person name="Wang H."/>
            <person name="Percifield R."/>
            <person name="Hawkins J."/>
            <person name="Pontaroli A.C."/>
            <person name="Estep M."/>
            <person name="Feng L."/>
            <person name="Vaughn J.N."/>
            <person name="Grimwood J."/>
            <person name="Jenkins J."/>
            <person name="Barry K."/>
            <person name="Lindquist E."/>
            <person name="Hellsten U."/>
            <person name="Deshpande S."/>
            <person name="Wang X."/>
            <person name="Wu X."/>
            <person name="Mitros T."/>
            <person name="Triplett J."/>
            <person name="Yang X."/>
            <person name="Ye C.Y."/>
            <person name="Mauro-Herrera M."/>
            <person name="Wang L."/>
            <person name="Li P."/>
            <person name="Sharma M."/>
            <person name="Sharma R."/>
            <person name="Ronald P.C."/>
            <person name="Panaud O."/>
            <person name="Kellogg E.A."/>
            <person name="Brutnell T.P."/>
            <person name="Doust A.N."/>
            <person name="Tuskan G.A."/>
            <person name="Rokhsar D."/>
            <person name="Devos K.M."/>
        </authorList>
    </citation>
    <scope>NUCLEOTIDE SEQUENCE [LARGE SCALE GENOMIC DNA]</scope>
    <source>
        <strain evidence="2">cv. Yugu1</strain>
    </source>
</reference>
<dbReference type="eggNOG" id="ENOG502R7QY">
    <property type="taxonomic scope" value="Eukaryota"/>
</dbReference>
<dbReference type="EnsemblPlants" id="KQK98843">
    <property type="protein sequence ID" value="KQK98843"/>
    <property type="gene ID" value="SETIT_012409mg"/>
</dbReference>
<dbReference type="Proteomes" id="UP000004995">
    <property type="component" value="Unassembled WGS sequence"/>
</dbReference>
<evidence type="ECO:0000313" key="1">
    <source>
        <dbReference type="EnsemblPlants" id="KQK98843"/>
    </source>
</evidence>
<dbReference type="AlphaFoldDB" id="K3YDV1"/>
<sequence>TSERALLRSLDYPCTARLRLRRLLAYHRRYSDDEIYEVDKTRVIFYVRNLVKRVKFGMWREASIYVLGFLRPDSMSYEGRLLLGFLHIYRNPAHAAYPCFATLVPDVLFLRSDHARAFLKWQLVKNKAAEMVEEMANNIPELKDRLHFPRGPNNLHHVAPIGSSFHRRRIAKNL</sequence>
<name>K3YDV1_SETIT</name>
<dbReference type="PANTHER" id="PTHR36478:SF23">
    <property type="match status" value="1"/>
</dbReference>
<dbReference type="HOGENOM" id="CLU_1544017_0_0_1"/>
<dbReference type="PANTHER" id="PTHR36478">
    <property type="entry name" value="OS04G0614237 PROTEIN-RELATED"/>
    <property type="match status" value="1"/>
</dbReference>
<organism evidence="1 2">
    <name type="scientific">Setaria italica</name>
    <name type="common">Foxtail millet</name>
    <name type="synonym">Panicum italicum</name>
    <dbReference type="NCBI Taxonomy" id="4555"/>
    <lineage>
        <taxon>Eukaryota</taxon>
        <taxon>Viridiplantae</taxon>
        <taxon>Streptophyta</taxon>
        <taxon>Embryophyta</taxon>
        <taxon>Tracheophyta</taxon>
        <taxon>Spermatophyta</taxon>
        <taxon>Magnoliopsida</taxon>
        <taxon>Liliopsida</taxon>
        <taxon>Poales</taxon>
        <taxon>Poaceae</taxon>
        <taxon>PACMAD clade</taxon>
        <taxon>Panicoideae</taxon>
        <taxon>Panicodae</taxon>
        <taxon>Paniceae</taxon>
        <taxon>Cenchrinae</taxon>
        <taxon>Setaria</taxon>
    </lineage>
</organism>
<protein>
    <submittedName>
        <fullName evidence="1">Uncharacterized protein</fullName>
    </submittedName>
</protein>
<proteinExistence type="predicted"/>
<keyword evidence="2" id="KW-1185">Reference proteome</keyword>
<evidence type="ECO:0000313" key="2">
    <source>
        <dbReference type="Proteomes" id="UP000004995"/>
    </source>
</evidence>
<dbReference type="Gramene" id="KQK98843">
    <property type="protein sequence ID" value="KQK98843"/>
    <property type="gene ID" value="SETIT_012409mg"/>
</dbReference>
<dbReference type="FunCoup" id="K3YDV1">
    <property type="interactions" value="221"/>
</dbReference>
<reference evidence="1" key="2">
    <citation type="submission" date="2018-08" db="UniProtKB">
        <authorList>
            <consortium name="EnsemblPlants"/>
        </authorList>
    </citation>
    <scope>IDENTIFICATION</scope>
    <source>
        <strain evidence="1">Yugu1</strain>
    </source>
</reference>
<dbReference type="OMA" id="WDEALMY"/>
<dbReference type="EMBL" id="AGNK02004507">
    <property type="status" value="NOT_ANNOTATED_CDS"/>
    <property type="molecule type" value="Genomic_DNA"/>
</dbReference>